<protein>
    <submittedName>
        <fullName evidence="1">Uncharacterized protein</fullName>
    </submittedName>
</protein>
<evidence type="ECO:0000313" key="1">
    <source>
        <dbReference type="EMBL" id="MED6176758.1"/>
    </source>
</evidence>
<name>A0ABU6VVM2_9FABA</name>
<dbReference type="EMBL" id="JASCZI010152854">
    <property type="protein sequence ID" value="MED6176758.1"/>
    <property type="molecule type" value="Genomic_DNA"/>
</dbReference>
<keyword evidence="2" id="KW-1185">Reference proteome</keyword>
<evidence type="ECO:0000313" key="2">
    <source>
        <dbReference type="Proteomes" id="UP001341840"/>
    </source>
</evidence>
<sequence>VRGRGNLTLSIGHDVLKVGMLQEICGKMPKVPRTLEATEDSRHRAICHNSPLAIRQVGNGASRPIPENTRPSKIIDCGNRLLHKVGGG</sequence>
<accession>A0ABU6VVM2</accession>
<proteinExistence type="predicted"/>
<gene>
    <name evidence="1" type="ORF">PIB30_091359</name>
</gene>
<reference evidence="1 2" key="1">
    <citation type="journal article" date="2023" name="Plants (Basel)">
        <title>Bridging the Gap: Combining Genomics and Transcriptomics Approaches to Understand Stylosanthes scabra, an Orphan Legume from the Brazilian Caatinga.</title>
        <authorList>
            <person name="Ferreira-Neto J.R.C."/>
            <person name="da Silva M.D."/>
            <person name="Binneck E."/>
            <person name="de Melo N.F."/>
            <person name="da Silva R.H."/>
            <person name="de Melo A.L.T.M."/>
            <person name="Pandolfi V."/>
            <person name="Bustamante F.O."/>
            <person name="Brasileiro-Vidal A.C."/>
            <person name="Benko-Iseppon A.M."/>
        </authorList>
    </citation>
    <scope>NUCLEOTIDE SEQUENCE [LARGE SCALE GENOMIC DNA]</scope>
    <source>
        <tissue evidence="1">Leaves</tissue>
    </source>
</reference>
<comment type="caution">
    <text evidence="1">The sequence shown here is derived from an EMBL/GenBank/DDBJ whole genome shotgun (WGS) entry which is preliminary data.</text>
</comment>
<dbReference type="Proteomes" id="UP001341840">
    <property type="component" value="Unassembled WGS sequence"/>
</dbReference>
<organism evidence="1 2">
    <name type="scientific">Stylosanthes scabra</name>
    <dbReference type="NCBI Taxonomy" id="79078"/>
    <lineage>
        <taxon>Eukaryota</taxon>
        <taxon>Viridiplantae</taxon>
        <taxon>Streptophyta</taxon>
        <taxon>Embryophyta</taxon>
        <taxon>Tracheophyta</taxon>
        <taxon>Spermatophyta</taxon>
        <taxon>Magnoliopsida</taxon>
        <taxon>eudicotyledons</taxon>
        <taxon>Gunneridae</taxon>
        <taxon>Pentapetalae</taxon>
        <taxon>rosids</taxon>
        <taxon>fabids</taxon>
        <taxon>Fabales</taxon>
        <taxon>Fabaceae</taxon>
        <taxon>Papilionoideae</taxon>
        <taxon>50 kb inversion clade</taxon>
        <taxon>dalbergioids sensu lato</taxon>
        <taxon>Dalbergieae</taxon>
        <taxon>Pterocarpus clade</taxon>
        <taxon>Stylosanthes</taxon>
    </lineage>
</organism>
<feature type="non-terminal residue" evidence="1">
    <location>
        <position position="1"/>
    </location>
</feature>